<accession>A0A0S0N8T0</accession>
<reference evidence="1 2" key="1">
    <citation type="journal article" date="2012" name="Appl. Environ. Microbiol.">
        <title>High Diversity and Novel Species of Pseudomonas aeruginosa Bacteriophages.</title>
        <authorList>
            <person name="Sepulveda-Robles O."/>
            <person name="Kameyama L."/>
            <person name="Guarneros G."/>
        </authorList>
    </citation>
    <scope>NUCLEOTIDE SEQUENCE [LARGE SCALE GENOMIC DNA]</scope>
</reference>
<evidence type="ECO:0000313" key="1">
    <source>
        <dbReference type="EMBL" id="ALH23769.1"/>
    </source>
</evidence>
<keyword evidence="2" id="KW-1185">Reference proteome</keyword>
<dbReference type="EMBL" id="JQ067084">
    <property type="protein sequence ID" value="ALH23769.1"/>
    <property type="molecule type" value="Genomic_DNA"/>
</dbReference>
<organism evidence="1 2">
    <name type="scientific">Pseudomonas phage PaMx25</name>
    <dbReference type="NCBI Taxonomy" id="1175654"/>
    <lineage>
        <taxon>Viruses</taxon>
        <taxon>Duplodnaviria</taxon>
        <taxon>Heunggongvirae</taxon>
        <taxon>Uroviricota</taxon>
        <taxon>Caudoviricetes</taxon>
        <taxon>Queuovirinae</taxon>
        <taxon>Nipunavirus</taxon>
        <taxon>Nipunavirus PaMx25</taxon>
    </lineage>
</organism>
<dbReference type="OrthoDB" id="36320at10239"/>
<evidence type="ECO:0000313" key="2">
    <source>
        <dbReference type="Proteomes" id="UP000006182"/>
    </source>
</evidence>
<name>A0A0S0N8T0_9CAUD</name>
<dbReference type="Proteomes" id="UP000006182">
    <property type="component" value="Segment"/>
</dbReference>
<protein>
    <submittedName>
        <fullName evidence="1">Uncharacterized protein</fullName>
    </submittedName>
</protein>
<sequence>MTVIKFTAQAYTQIGELIRLPRPEAKFWKVYKIVDGKAYAKPAGFGTDPRVACC</sequence>
<proteinExistence type="predicted"/>
<gene>
    <name evidence="1" type="ORF">PaMx25_61</name>
</gene>